<dbReference type="AlphaFoldDB" id="A0AAD7JIT8"/>
<evidence type="ECO:0000256" key="4">
    <source>
        <dbReference type="ARBA" id="ARBA00022617"/>
    </source>
</evidence>
<evidence type="ECO:0000256" key="2">
    <source>
        <dbReference type="ARBA" id="ARBA00005179"/>
    </source>
</evidence>
<accession>A0AAD7JIT8</accession>
<keyword evidence="5 9" id="KW-0479">Metal-binding</keyword>
<dbReference type="GO" id="GO:0004497">
    <property type="term" value="F:monooxygenase activity"/>
    <property type="evidence" value="ECO:0007669"/>
    <property type="project" value="UniProtKB-KW"/>
</dbReference>
<dbReference type="InterPro" id="IPR001128">
    <property type="entry name" value="Cyt_P450"/>
</dbReference>
<dbReference type="PANTHER" id="PTHR46300:SF7">
    <property type="entry name" value="P450, PUTATIVE (EUROFUNG)-RELATED"/>
    <property type="match status" value="1"/>
</dbReference>
<evidence type="ECO:0000256" key="6">
    <source>
        <dbReference type="ARBA" id="ARBA00023002"/>
    </source>
</evidence>
<sequence>MVILNSASDAVNLLTKRAAIYSDRPFPTMAGTLMRRGKSPLYIPYNERFKTYRRLMHKSFNPAAAQAYWKIQEYEAKVVVDNIVRHPEHLLKHLRRNASAVIMKIAYGYPVTRNDDHFVTAAEEHLRLGSLAAAPGKWVVDSVPILRFLPECFPGARFKRQAREWRETMYMQAMEPHIWVKKQMAVGIAIPSFTSTLLQPSDGPPADAEAEDIIMWTAGALFAAGADTSVSAITTFFFAMMMYPSVQQRAQSEADAFFAAEQRLPTLHDQAAFPYLSCVVKEVLRWVPPTPIGLWHCTAAADTYNGFFIPAKTTVIANIWAMMHDESAYPDPFVFDPERFMGSNPQADPRDCAFGFGRRICAGQNLAETTMWIQMALSLLTVTISKATDENGKTIEPKTEFTTGLVSHVKSFPYQITPRSPIILSLVRQSLQDNGTLDS</sequence>
<dbReference type="InterPro" id="IPR002401">
    <property type="entry name" value="Cyt_P450_E_grp-I"/>
</dbReference>
<dbReference type="GO" id="GO:0020037">
    <property type="term" value="F:heme binding"/>
    <property type="evidence" value="ECO:0007669"/>
    <property type="project" value="InterPro"/>
</dbReference>
<evidence type="ECO:0000256" key="3">
    <source>
        <dbReference type="ARBA" id="ARBA00010617"/>
    </source>
</evidence>
<gene>
    <name evidence="11" type="ORF">B0H16DRAFT_1661531</name>
</gene>
<reference evidence="11" key="1">
    <citation type="submission" date="2023-03" db="EMBL/GenBank/DDBJ databases">
        <title>Massive genome expansion in bonnet fungi (Mycena s.s.) driven by repeated elements and novel gene families across ecological guilds.</title>
        <authorList>
            <consortium name="Lawrence Berkeley National Laboratory"/>
            <person name="Harder C.B."/>
            <person name="Miyauchi S."/>
            <person name="Viragh M."/>
            <person name="Kuo A."/>
            <person name="Thoen E."/>
            <person name="Andreopoulos B."/>
            <person name="Lu D."/>
            <person name="Skrede I."/>
            <person name="Drula E."/>
            <person name="Henrissat B."/>
            <person name="Morin E."/>
            <person name="Kohler A."/>
            <person name="Barry K."/>
            <person name="LaButti K."/>
            <person name="Morin E."/>
            <person name="Salamov A."/>
            <person name="Lipzen A."/>
            <person name="Mereny Z."/>
            <person name="Hegedus B."/>
            <person name="Baldrian P."/>
            <person name="Stursova M."/>
            <person name="Weitz H."/>
            <person name="Taylor A."/>
            <person name="Grigoriev I.V."/>
            <person name="Nagy L.G."/>
            <person name="Martin F."/>
            <person name="Kauserud H."/>
        </authorList>
    </citation>
    <scope>NUCLEOTIDE SEQUENCE</scope>
    <source>
        <strain evidence="11">CBHHK182m</strain>
    </source>
</reference>
<dbReference type="PANTHER" id="PTHR46300">
    <property type="entry name" value="P450, PUTATIVE (EUROFUNG)-RELATED-RELATED"/>
    <property type="match status" value="1"/>
</dbReference>
<dbReference type="Proteomes" id="UP001215598">
    <property type="component" value="Unassembled WGS sequence"/>
</dbReference>
<keyword evidence="7 9" id="KW-0408">Iron</keyword>
<dbReference type="InterPro" id="IPR050364">
    <property type="entry name" value="Cytochrome_P450_fung"/>
</dbReference>
<dbReference type="PROSITE" id="PS00086">
    <property type="entry name" value="CYTOCHROME_P450"/>
    <property type="match status" value="1"/>
</dbReference>
<keyword evidence="12" id="KW-1185">Reference proteome</keyword>
<keyword evidence="6 10" id="KW-0560">Oxidoreductase</keyword>
<dbReference type="Gene3D" id="1.10.630.10">
    <property type="entry name" value="Cytochrome P450"/>
    <property type="match status" value="1"/>
</dbReference>
<evidence type="ECO:0000256" key="5">
    <source>
        <dbReference type="ARBA" id="ARBA00022723"/>
    </source>
</evidence>
<comment type="similarity">
    <text evidence="3 10">Belongs to the cytochrome P450 family.</text>
</comment>
<dbReference type="GO" id="GO:0016705">
    <property type="term" value="F:oxidoreductase activity, acting on paired donors, with incorporation or reduction of molecular oxygen"/>
    <property type="evidence" value="ECO:0007669"/>
    <property type="project" value="InterPro"/>
</dbReference>
<dbReference type="GO" id="GO:0005506">
    <property type="term" value="F:iron ion binding"/>
    <property type="evidence" value="ECO:0007669"/>
    <property type="project" value="InterPro"/>
</dbReference>
<evidence type="ECO:0000256" key="1">
    <source>
        <dbReference type="ARBA" id="ARBA00001971"/>
    </source>
</evidence>
<proteinExistence type="inferred from homology"/>
<evidence type="ECO:0000313" key="12">
    <source>
        <dbReference type="Proteomes" id="UP001215598"/>
    </source>
</evidence>
<evidence type="ECO:0000256" key="10">
    <source>
        <dbReference type="RuleBase" id="RU000461"/>
    </source>
</evidence>
<name>A0AAD7JIT8_9AGAR</name>
<comment type="caution">
    <text evidence="11">The sequence shown here is derived from an EMBL/GenBank/DDBJ whole genome shotgun (WGS) entry which is preliminary data.</text>
</comment>
<protein>
    <submittedName>
        <fullName evidence="11">Cytochrome P450</fullName>
    </submittedName>
</protein>
<evidence type="ECO:0000256" key="9">
    <source>
        <dbReference type="PIRSR" id="PIRSR602401-1"/>
    </source>
</evidence>
<dbReference type="PRINTS" id="PR00463">
    <property type="entry name" value="EP450I"/>
</dbReference>
<dbReference type="CDD" id="cd11065">
    <property type="entry name" value="CYP64-like"/>
    <property type="match status" value="1"/>
</dbReference>
<feature type="binding site" description="axial binding residue" evidence="9">
    <location>
        <position position="361"/>
    </location>
    <ligand>
        <name>heme</name>
        <dbReference type="ChEBI" id="CHEBI:30413"/>
    </ligand>
    <ligandPart>
        <name>Fe</name>
        <dbReference type="ChEBI" id="CHEBI:18248"/>
    </ligandPart>
</feature>
<dbReference type="Pfam" id="PF00067">
    <property type="entry name" value="p450"/>
    <property type="match status" value="1"/>
</dbReference>
<organism evidence="11 12">
    <name type="scientific">Mycena metata</name>
    <dbReference type="NCBI Taxonomy" id="1033252"/>
    <lineage>
        <taxon>Eukaryota</taxon>
        <taxon>Fungi</taxon>
        <taxon>Dikarya</taxon>
        <taxon>Basidiomycota</taxon>
        <taxon>Agaricomycotina</taxon>
        <taxon>Agaricomycetes</taxon>
        <taxon>Agaricomycetidae</taxon>
        <taxon>Agaricales</taxon>
        <taxon>Marasmiineae</taxon>
        <taxon>Mycenaceae</taxon>
        <taxon>Mycena</taxon>
    </lineage>
</organism>
<evidence type="ECO:0000256" key="8">
    <source>
        <dbReference type="ARBA" id="ARBA00023033"/>
    </source>
</evidence>
<dbReference type="InterPro" id="IPR036396">
    <property type="entry name" value="Cyt_P450_sf"/>
</dbReference>
<dbReference type="PRINTS" id="PR00385">
    <property type="entry name" value="P450"/>
</dbReference>
<dbReference type="SUPFAM" id="SSF48264">
    <property type="entry name" value="Cytochrome P450"/>
    <property type="match status" value="1"/>
</dbReference>
<dbReference type="EMBL" id="JARKIB010000025">
    <property type="protein sequence ID" value="KAJ7765749.1"/>
    <property type="molecule type" value="Genomic_DNA"/>
</dbReference>
<comment type="pathway">
    <text evidence="2">Secondary metabolite biosynthesis.</text>
</comment>
<keyword evidence="8 10" id="KW-0503">Monooxygenase</keyword>
<evidence type="ECO:0000313" key="11">
    <source>
        <dbReference type="EMBL" id="KAJ7765749.1"/>
    </source>
</evidence>
<keyword evidence="4 9" id="KW-0349">Heme</keyword>
<dbReference type="InterPro" id="IPR017972">
    <property type="entry name" value="Cyt_P450_CS"/>
</dbReference>
<evidence type="ECO:0000256" key="7">
    <source>
        <dbReference type="ARBA" id="ARBA00023004"/>
    </source>
</evidence>
<comment type="cofactor">
    <cofactor evidence="1 9">
        <name>heme</name>
        <dbReference type="ChEBI" id="CHEBI:30413"/>
    </cofactor>
</comment>